<protein>
    <submittedName>
        <fullName evidence="4">TetR/AcrR family transcriptional regulator</fullName>
    </submittedName>
</protein>
<dbReference type="PANTHER" id="PTHR30055:SF226">
    <property type="entry name" value="HTH-TYPE TRANSCRIPTIONAL REGULATOR PKSA"/>
    <property type="match status" value="1"/>
</dbReference>
<name>A0ABT2GXI8_9MICO</name>
<keyword evidence="5" id="KW-1185">Reference proteome</keyword>
<evidence type="ECO:0000313" key="4">
    <source>
        <dbReference type="EMBL" id="MCS5732678.1"/>
    </source>
</evidence>
<dbReference type="Pfam" id="PF00440">
    <property type="entry name" value="TetR_N"/>
    <property type="match status" value="1"/>
</dbReference>
<organism evidence="4 5">
    <name type="scientific">Herbiconiux daphne</name>
    <dbReference type="NCBI Taxonomy" id="2970914"/>
    <lineage>
        <taxon>Bacteria</taxon>
        <taxon>Bacillati</taxon>
        <taxon>Actinomycetota</taxon>
        <taxon>Actinomycetes</taxon>
        <taxon>Micrococcales</taxon>
        <taxon>Microbacteriaceae</taxon>
        <taxon>Herbiconiux</taxon>
    </lineage>
</organism>
<reference evidence="4" key="1">
    <citation type="submission" date="2022-08" db="EMBL/GenBank/DDBJ databases">
        <authorList>
            <person name="Deng Y."/>
            <person name="Han X.-F."/>
            <person name="Zhang Y.-Q."/>
        </authorList>
    </citation>
    <scope>NUCLEOTIDE SEQUENCE</scope>
    <source>
        <strain evidence="4">CPCC 203386</strain>
    </source>
</reference>
<evidence type="ECO:0000256" key="1">
    <source>
        <dbReference type="ARBA" id="ARBA00023125"/>
    </source>
</evidence>
<dbReference type="InterPro" id="IPR001647">
    <property type="entry name" value="HTH_TetR"/>
</dbReference>
<dbReference type="InterPro" id="IPR050109">
    <property type="entry name" value="HTH-type_TetR-like_transc_reg"/>
</dbReference>
<feature type="DNA-binding region" description="H-T-H motif" evidence="2">
    <location>
        <begin position="38"/>
        <end position="57"/>
    </location>
</feature>
<evidence type="ECO:0000256" key="2">
    <source>
        <dbReference type="PROSITE-ProRule" id="PRU00335"/>
    </source>
</evidence>
<evidence type="ECO:0000259" key="3">
    <source>
        <dbReference type="PROSITE" id="PS50977"/>
    </source>
</evidence>
<keyword evidence="1 2" id="KW-0238">DNA-binding</keyword>
<dbReference type="PANTHER" id="PTHR30055">
    <property type="entry name" value="HTH-TYPE TRANSCRIPTIONAL REGULATOR RUTR"/>
    <property type="match status" value="1"/>
</dbReference>
<evidence type="ECO:0000313" key="5">
    <source>
        <dbReference type="Proteomes" id="UP001165586"/>
    </source>
</evidence>
<dbReference type="EMBL" id="JANLCJ010000001">
    <property type="protein sequence ID" value="MCS5732678.1"/>
    <property type="molecule type" value="Genomic_DNA"/>
</dbReference>
<sequence length="197" mass="21426">MTTTTSGRRAPALPLHDRRAMIVDAVIPLITEHGADVTSRQIADAAGVAEGTIFRAFGDKESLMLAAAEKFFDPETALNKLRAIDPDDPLEAKIAQLIELFRGRFKGAMRVMAAAGRREPPRAPDQQAYDTIVTQIFAPEVARLQLTPRRVTHLLRLLSMASALPGVSDADTPFTTDDLTHIVLHGILHDEKAVLSA</sequence>
<dbReference type="InterPro" id="IPR009057">
    <property type="entry name" value="Homeodomain-like_sf"/>
</dbReference>
<proteinExistence type="predicted"/>
<dbReference type="SUPFAM" id="SSF46689">
    <property type="entry name" value="Homeodomain-like"/>
    <property type="match status" value="1"/>
</dbReference>
<feature type="domain" description="HTH tetR-type" evidence="3">
    <location>
        <begin position="16"/>
        <end position="75"/>
    </location>
</feature>
<accession>A0ABT2GXI8</accession>
<dbReference type="PROSITE" id="PS50977">
    <property type="entry name" value="HTH_TETR_2"/>
    <property type="match status" value="1"/>
</dbReference>
<dbReference type="PRINTS" id="PR00455">
    <property type="entry name" value="HTHTETR"/>
</dbReference>
<dbReference type="Gene3D" id="1.10.357.10">
    <property type="entry name" value="Tetracycline Repressor, domain 2"/>
    <property type="match status" value="1"/>
</dbReference>
<gene>
    <name evidence="4" type="ORF">N1032_02835</name>
</gene>
<dbReference type="RefSeq" id="WP_259537314.1">
    <property type="nucleotide sequence ID" value="NZ_JANLCJ010000001.1"/>
</dbReference>
<comment type="caution">
    <text evidence="4">The sequence shown here is derived from an EMBL/GenBank/DDBJ whole genome shotgun (WGS) entry which is preliminary data.</text>
</comment>
<dbReference type="Proteomes" id="UP001165586">
    <property type="component" value="Unassembled WGS sequence"/>
</dbReference>